<dbReference type="STRING" id="263852.SAMN02745116_01313"/>
<dbReference type="RefSeq" id="WP_078807250.1">
    <property type="nucleotide sequence ID" value="NZ_FUXI01000013.1"/>
</dbReference>
<keyword evidence="1" id="KW-0238">DNA-binding</keyword>
<dbReference type="PIRSF" id="PIRSF011474">
    <property type="entry name" value="Glucitol_operon_activator"/>
    <property type="match status" value="1"/>
</dbReference>
<reference evidence="1 2" key="1">
    <citation type="submission" date="2017-02" db="EMBL/GenBank/DDBJ databases">
        <authorList>
            <person name="Peterson S.W."/>
        </authorList>
    </citation>
    <scope>NUCLEOTIDE SEQUENCE [LARGE SCALE GENOMIC DNA]</scope>
    <source>
        <strain evidence="1 2">ATCC BAA-1030</strain>
    </source>
</reference>
<keyword evidence="2" id="KW-1185">Reference proteome</keyword>
<dbReference type="EMBL" id="FUXI01000013">
    <property type="protein sequence ID" value="SJZ74472.1"/>
    <property type="molecule type" value="Genomic_DNA"/>
</dbReference>
<dbReference type="GO" id="GO:0003677">
    <property type="term" value="F:DNA binding"/>
    <property type="evidence" value="ECO:0007669"/>
    <property type="project" value="UniProtKB-KW"/>
</dbReference>
<name>A0A1T4N5G1_9ENTE</name>
<dbReference type="Proteomes" id="UP000190328">
    <property type="component" value="Unassembled WGS sequence"/>
</dbReference>
<organism evidence="1 2">
    <name type="scientific">Pilibacter termitis</name>
    <dbReference type="NCBI Taxonomy" id="263852"/>
    <lineage>
        <taxon>Bacteria</taxon>
        <taxon>Bacillati</taxon>
        <taxon>Bacillota</taxon>
        <taxon>Bacilli</taxon>
        <taxon>Lactobacillales</taxon>
        <taxon>Enterococcaceae</taxon>
        <taxon>Pilibacter</taxon>
    </lineage>
</organism>
<dbReference type="Pfam" id="PF06923">
    <property type="entry name" value="GutM"/>
    <property type="match status" value="1"/>
</dbReference>
<dbReference type="OrthoDB" id="9096700at2"/>
<protein>
    <submittedName>
        <fullName evidence="1">DNA-binding transcriptional regulator of glucitol operon</fullName>
    </submittedName>
</protein>
<proteinExistence type="predicted"/>
<sequence>MNEWLLLGVIMLSVYLLQVLFGLKQIQNFNKTYKELRSLGKVAIGKRAGKIRSGTIVMFALNKKGEIQRAVKMQGVTVLSRFKEQPQFVGLELMVLTEEHPLMIKMDKITRQTILNATELYQRIEEGDYKEEKKEAPISFLASKVGYHMNKLAVKKSEEVR</sequence>
<gene>
    <name evidence="1" type="ORF">SAMN02745116_01313</name>
</gene>
<accession>A0A1T4N5G1</accession>
<dbReference type="InterPro" id="IPR009693">
    <property type="entry name" value="Glucitol_operon_activator"/>
</dbReference>
<evidence type="ECO:0000313" key="1">
    <source>
        <dbReference type="EMBL" id="SJZ74472.1"/>
    </source>
</evidence>
<evidence type="ECO:0000313" key="2">
    <source>
        <dbReference type="Proteomes" id="UP000190328"/>
    </source>
</evidence>
<dbReference type="AlphaFoldDB" id="A0A1T4N5G1"/>